<organism evidence="2 5">
    <name type="scientific">Plasmodium yoelii</name>
    <dbReference type="NCBI Taxonomy" id="5861"/>
    <lineage>
        <taxon>Eukaryota</taxon>
        <taxon>Sar</taxon>
        <taxon>Alveolata</taxon>
        <taxon>Apicomplexa</taxon>
        <taxon>Aconoidasida</taxon>
        <taxon>Haemosporida</taxon>
        <taxon>Plasmodiidae</taxon>
        <taxon>Plasmodium</taxon>
        <taxon>Plasmodium (Vinckeia)</taxon>
    </lineage>
</organism>
<gene>
    <name evidence="3" type="ORF">PY17X_0935100</name>
    <name evidence="2" type="ORF">PYYM_0934500</name>
</gene>
<feature type="compositionally biased region" description="Low complexity" evidence="1">
    <location>
        <begin position="1"/>
        <end position="14"/>
    </location>
</feature>
<dbReference type="Proteomes" id="UP000072904">
    <property type="component" value="Chromosome 9"/>
</dbReference>
<feature type="region of interest" description="Disordered" evidence="1">
    <location>
        <begin position="64"/>
        <end position="83"/>
    </location>
</feature>
<dbReference type="AlphaFoldDB" id="A0A077Y766"/>
<evidence type="ECO:0000313" key="3">
    <source>
        <dbReference type="EMBL" id="VTZ78540.1"/>
    </source>
</evidence>
<dbReference type="RefSeq" id="XP_726487.2">
    <property type="nucleotide sequence ID" value="XM_721394.2"/>
</dbReference>
<dbReference type="VEuPathDB" id="PlasmoDB:PY17X_0935100"/>
<feature type="region of interest" description="Disordered" evidence="1">
    <location>
        <begin position="1"/>
        <end position="43"/>
    </location>
</feature>
<evidence type="ECO:0000313" key="5">
    <source>
        <dbReference type="Proteomes" id="UP000072904"/>
    </source>
</evidence>
<dbReference type="GeneID" id="3791827"/>
<dbReference type="OMA" id="SPVIKYD"/>
<dbReference type="VEuPathDB" id="PlasmoDB:PY00723"/>
<accession>A0A077Y766</accession>
<sequence length="318" mass="36961">MHVFPKNMKNSSCNKNKKTNERQKVLDFPNDPNEFEKSSDSDKEISVVNRTIKSKIFMSLDKDIKNNNKNSTSKNKYGNNSPKLIQGSIQKAKKIDEAEFTEKNKTLPSSNKLSSSLYLAKKSEKSFIPKKNTIINESGILDTIKKSDDNCLESKCNIYETKSIGIKKETYRHKNNGELEYSENNAHHKLDNSISQSKIDEYNNGSDEHFTENYSYNNLTENNNSYYYPLKDYKISHQSNDNNYIYSINKNCVLKNEPNNDTNSEVIKYGKFELDEINKELEKIIEEENDIHEKLIYLTNKELDITLKVKQKNNEKNL</sequence>
<evidence type="ECO:0000313" key="2">
    <source>
        <dbReference type="EMBL" id="CDU18123.1"/>
    </source>
</evidence>
<reference evidence="3" key="3">
    <citation type="submission" date="2014-05" db="EMBL/GenBank/DDBJ databases">
        <authorList>
            <person name="Aslett M.A."/>
            <person name="De Silva N."/>
        </authorList>
    </citation>
    <scope>NUCLEOTIDE SEQUENCE</scope>
    <source>
        <strain evidence="3">17X</strain>
    </source>
</reference>
<dbReference type="EMBL" id="LK934637">
    <property type="protein sequence ID" value="CDU18123.1"/>
    <property type="molecule type" value="Genomic_DNA"/>
</dbReference>
<dbReference type="KEGG" id="pyo:PY17X_0935100"/>
<evidence type="ECO:0000256" key="1">
    <source>
        <dbReference type="SAM" id="MobiDB-lite"/>
    </source>
</evidence>
<evidence type="ECO:0000313" key="4">
    <source>
        <dbReference type="Proteomes" id="UP000072874"/>
    </source>
</evidence>
<reference evidence="2" key="2">
    <citation type="submission" date="2014-05" db="EMBL/GenBank/DDBJ databases">
        <authorList>
            <person name="Aslett A.Martin."/>
            <person name="De Silva Nishadi"/>
        </authorList>
    </citation>
    <scope>NUCLEOTIDE SEQUENCE</scope>
    <source>
        <strain evidence="2">YM</strain>
    </source>
</reference>
<dbReference type="VEuPathDB" id="PlasmoDB:PYYM_0934500"/>
<dbReference type="OrthoDB" id="372381at2759"/>
<dbReference type="VEuPathDB" id="PlasmoDB:Py17XNL_000900366"/>
<feature type="compositionally biased region" description="Basic and acidic residues" evidence="1">
    <location>
        <begin position="34"/>
        <end position="43"/>
    </location>
</feature>
<reference evidence="4 5" key="1">
    <citation type="journal article" date="2014" name="BMC Biol.">
        <title>A comprehensive evaluation of rodent malaria parasite genomes and gene expression.</title>
        <authorList>
            <person name="Otto T.D."/>
            <person name="Bohme U."/>
            <person name="Jackson A.P."/>
            <person name="Hunt M."/>
            <person name="Franke-Fayard B."/>
            <person name="Hoeijmakers W.A."/>
            <person name="Religa A.A."/>
            <person name="Robertson L."/>
            <person name="Sanders M."/>
            <person name="Ogun S.A."/>
            <person name="Cunningham D."/>
            <person name="Erhart A."/>
            <person name="Billker O."/>
            <person name="Khan S.M."/>
            <person name="Stunnenberg H.G."/>
            <person name="Langhorne J."/>
            <person name="Holder A.A."/>
            <person name="Waters A.P."/>
            <person name="Newbold C.I."/>
            <person name="Pain A."/>
            <person name="Berriman M."/>
            <person name="Janse C.J."/>
        </authorList>
    </citation>
    <scope>NUCLEOTIDE SEQUENCE [LARGE SCALE GENOMIC DNA]</scope>
    <source>
        <strain evidence="3 4">17X</strain>
        <strain evidence="2 5">YM</strain>
    </source>
</reference>
<dbReference type="EMBL" id="LM993663">
    <property type="protein sequence ID" value="VTZ78540.1"/>
    <property type="molecule type" value="Genomic_DNA"/>
</dbReference>
<reference evidence="3" key="4">
    <citation type="submission" date="2019-05" db="EMBL/GenBank/DDBJ databases">
        <authorList>
            <consortium name="Pathogen Informatics"/>
        </authorList>
    </citation>
    <scope>NUCLEOTIDE SEQUENCE</scope>
    <source>
        <strain evidence="3">17X</strain>
    </source>
</reference>
<proteinExistence type="predicted"/>
<name>A0A077Y766_PLAYE</name>
<dbReference type="Proteomes" id="UP000072874">
    <property type="component" value="Chromosome 9"/>
</dbReference>
<feature type="compositionally biased region" description="Low complexity" evidence="1">
    <location>
        <begin position="67"/>
        <end position="81"/>
    </location>
</feature>
<protein>
    <submittedName>
        <fullName evidence="2">Uncharacterized protein</fullName>
    </submittedName>
</protein>